<comment type="similarity">
    <text evidence="8 9">Belongs to the monomeric-type IDH family.</text>
</comment>
<evidence type="ECO:0000256" key="10">
    <source>
        <dbReference type="PIRSR" id="PIRSR009407-1"/>
    </source>
</evidence>
<proteinExistence type="inferred from homology"/>
<dbReference type="GO" id="GO:0046872">
    <property type="term" value="F:metal ion binding"/>
    <property type="evidence" value="ECO:0007669"/>
    <property type="project" value="UniProtKB-KW"/>
</dbReference>
<evidence type="ECO:0000313" key="13">
    <source>
        <dbReference type="EMBL" id="QEN09646.1"/>
    </source>
</evidence>
<dbReference type="GO" id="GO:0006097">
    <property type="term" value="P:glyoxylate cycle"/>
    <property type="evidence" value="ECO:0007669"/>
    <property type="project" value="UniProtKB-KW"/>
</dbReference>
<dbReference type="NCBIfam" id="TIGR00178">
    <property type="entry name" value="monomer_idh"/>
    <property type="match status" value="1"/>
</dbReference>
<evidence type="ECO:0000256" key="5">
    <source>
        <dbReference type="ARBA" id="ARBA00022857"/>
    </source>
</evidence>
<comment type="cofactor">
    <cofactor evidence="12">
        <name>Mg(2+)</name>
        <dbReference type="ChEBI" id="CHEBI:18420"/>
    </cofactor>
    <cofactor evidence="12">
        <name>Mn(2+)</name>
        <dbReference type="ChEBI" id="CHEBI:29035"/>
    </cofactor>
    <text evidence="12">Binds 1 Mg(2+) or Mn(2+) ion per subunit.</text>
</comment>
<dbReference type="RefSeq" id="WP_149487719.1">
    <property type="nucleotide sequence ID" value="NZ_CP036150.1"/>
</dbReference>
<feature type="binding site" evidence="12">
    <location>
        <position position="551"/>
    </location>
    <ligand>
        <name>Mg(2+)</name>
        <dbReference type="ChEBI" id="CHEBI:18420"/>
    </ligand>
</feature>
<keyword evidence="1 9" id="KW-0329">Glyoxylate bypass</keyword>
<evidence type="ECO:0000256" key="3">
    <source>
        <dbReference type="ARBA" id="ARBA00022723"/>
    </source>
</evidence>
<name>A0A5C1QSR7_9SPIO</name>
<comment type="catalytic activity">
    <reaction evidence="7 9">
        <text>D-threo-isocitrate + NADP(+) = 2-oxoglutarate + CO2 + NADPH</text>
        <dbReference type="Rhea" id="RHEA:19629"/>
        <dbReference type="ChEBI" id="CHEBI:15562"/>
        <dbReference type="ChEBI" id="CHEBI:16526"/>
        <dbReference type="ChEBI" id="CHEBI:16810"/>
        <dbReference type="ChEBI" id="CHEBI:57783"/>
        <dbReference type="ChEBI" id="CHEBI:58349"/>
        <dbReference type="EC" id="1.1.1.42"/>
    </reaction>
</comment>
<keyword evidence="5 9" id="KW-0521">NADP</keyword>
<sequence>MASKIIYTVTDESPALATGSLLPIVRSFTKTAGIEIDVKNLSLAGRLLAAFPDYLTEDQRVSDDLKILGELVTHSHANIIKLPNISASVPQLLGALKELQSKGYNLPDYPENPANDQERVVKQRYDLIKGSAVNPVLREGNSDRRVPGAVKKYAQKHPHVMGEWSQDSKTHVVTMKGNDFYNTEKSVLISKPCSVHVELVSDKGETLLLKEEIALLEGEILDSAVMNISALRSFLAEEIKDAYDKDVLLSIQLKASMMKISDPIIFGHMISLYFEDVFTQYKSTLDHLGVNPDNGLGDLFTKLETLPTAEKNEILSAIEECSKKRPDLSMVDSSRGITSLHVPSDVLIDASIPSAIRNSGKMVGPDGKLKDVKMIIPDSSYAKIYQNTIEYSKQNGAFDPKTMGSVSNVGLMAQKAEEYGSHDKTFLIPSEGMVRVVDESGTLLMDQKVSKGDIFRMCQVKDAPIRDWVRLGVNRARATGAPAVFWLDENRPHDIKVIEKVKKYLPLEDIEGLDVRILSPGEATLYSLQRMKEGKDTISVTGNVLRDYLTDLFPILELGTSSKMLSIVSLLNGGVLFETGASGSAPMLVQQFIKEGHFQWNSLGEFLALTVSLEHFGTTYQNSKALILAEALEKATELYLENNRGPAEAVHEIDIRGSHFYLVLYWAQALAEQNRDEELKLKFAALSKELKEHEEEILEEFMQAQGHPVDLGGYYLPDPEMVSNGMRPCTIFNQLLASL</sequence>
<dbReference type="PIRSF" id="PIRSF009407">
    <property type="entry name" value="IDH_monmr"/>
    <property type="match status" value="1"/>
</dbReference>
<keyword evidence="2 9" id="KW-0816">Tricarboxylic acid cycle</keyword>
<organism evidence="13 14">
    <name type="scientific">Oceanispirochaeta crateris</name>
    <dbReference type="NCBI Taxonomy" id="2518645"/>
    <lineage>
        <taxon>Bacteria</taxon>
        <taxon>Pseudomonadati</taxon>
        <taxon>Spirochaetota</taxon>
        <taxon>Spirochaetia</taxon>
        <taxon>Spirochaetales</taxon>
        <taxon>Spirochaetaceae</taxon>
        <taxon>Oceanispirochaeta</taxon>
    </lineage>
</organism>
<feature type="site" description="Critical for catalysis" evidence="10">
    <location>
        <position position="419"/>
    </location>
</feature>
<dbReference type="Proteomes" id="UP000324209">
    <property type="component" value="Chromosome"/>
</dbReference>
<keyword evidence="14" id="KW-1185">Reference proteome</keyword>
<reference evidence="13 14" key="1">
    <citation type="submission" date="2019-02" db="EMBL/GenBank/DDBJ databases">
        <title>Complete Genome Sequence and Methylome Analysis of free living Spirochaetas.</title>
        <authorList>
            <person name="Fomenkov A."/>
            <person name="Dubinina G."/>
            <person name="Leshcheva N."/>
            <person name="Mikheeva N."/>
            <person name="Grabovich M."/>
            <person name="Vincze T."/>
            <person name="Roberts R.J."/>
        </authorList>
    </citation>
    <scope>NUCLEOTIDE SEQUENCE [LARGE SCALE GENOMIC DNA]</scope>
    <source>
        <strain evidence="13 14">K2</strain>
    </source>
</reference>
<evidence type="ECO:0000256" key="7">
    <source>
        <dbReference type="ARBA" id="ARBA00023554"/>
    </source>
</evidence>
<evidence type="ECO:0000256" key="6">
    <source>
        <dbReference type="ARBA" id="ARBA00023002"/>
    </source>
</evidence>
<dbReference type="EC" id="1.1.1.42" evidence="9"/>
<dbReference type="GO" id="GO:0004450">
    <property type="term" value="F:isocitrate dehydrogenase (NADP+) activity"/>
    <property type="evidence" value="ECO:0007669"/>
    <property type="project" value="UniProtKB-EC"/>
</dbReference>
<evidence type="ECO:0000256" key="9">
    <source>
        <dbReference type="PIRNR" id="PIRNR009407"/>
    </source>
</evidence>
<keyword evidence="6 9" id="KW-0560">Oxidoreductase</keyword>
<dbReference type="SUPFAM" id="SSF53659">
    <property type="entry name" value="Isocitrate/Isopropylmalate dehydrogenase-like"/>
    <property type="match status" value="1"/>
</dbReference>
<dbReference type="InterPro" id="IPR004436">
    <property type="entry name" value="Isocitrate_DH_NADP_mono"/>
</dbReference>
<feature type="binding site" evidence="12">
    <location>
        <position position="547"/>
    </location>
    <ligand>
        <name>Mg(2+)</name>
        <dbReference type="ChEBI" id="CHEBI:18420"/>
    </ligand>
</feature>
<feature type="binding site" evidence="11">
    <location>
        <position position="546"/>
    </location>
    <ligand>
        <name>D-threo-isocitrate</name>
        <dbReference type="ChEBI" id="CHEBI:15562"/>
    </ligand>
</feature>
<evidence type="ECO:0000256" key="12">
    <source>
        <dbReference type="PIRSR" id="PIRSR009407-3"/>
    </source>
</evidence>
<dbReference type="EMBL" id="CP036150">
    <property type="protein sequence ID" value="QEN09646.1"/>
    <property type="molecule type" value="Genomic_DNA"/>
</dbReference>
<evidence type="ECO:0000256" key="4">
    <source>
        <dbReference type="ARBA" id="ARBA00022842"/>
    </source>
</evidence>
<feature type="binding site" evidence="12">
    <location>
        <position position="349"/>
    </location>
    <ligand>
        <name>Mg(2+)</name>
        <dbReference type="ChEBI" id="CHEBI:18420"/>
    </ligand>
</feature>
<keyword evidence="4 12" id="KW-0460">Magnesium</keyword>
<dbReference type="KEGG" id="ock:EXM22_17255"/>
<evidence type="ECO:0000256" key="8">
    <source>
        <dbReference type="ARBA" id="ARBA00046318"/>
    </source>
</evidence>
<dbReference type="AlphaFoldDB" id="A0A5C1QSR7"/>
<dbReference type="PANTHER" id="PTHR36999">
    <property type="entry name" value="ISOCITRATE DEHYDROGENASE [NADP]"/>
    <property type="match status" value="1"/>
</dbReference>
<accession>A0A5C1QSR7</accession>
<feature type="site" description="Critical for catalysis" evidence="10">
    <location>
        <position position="254"/>
    </location>
</feature>
<evidence type="ECO:0000256" key="1">
    <source>
        <dbReference type="ARBA" id="ARBA00022435"/>
    </source>
</evidence>
<dbReference type="OrthoDB" id="9807643at2"/>
<dbReference type="Gene3D" id="3.40.718.10">
    <property type="entry name" value="Isopropylmalate Dehydrogenase"/>
    <property type="match status" value="1"/>
</dbReference>
<feature type="binding site" evidence="11">
    <location>
        <position position="144"/>
    </location>
    <ligand>
        <name>D-threo-isocitrate</name>
        <dbReference type="ChEBI" id="CHEBI:15562"/>
    </ligand>
</feature>
<evidence type="ECO:0000313" key="14">
    <source>
        <dbReference type="Proteomes" id="UP000324209"/>
    </source>
</evidence>
<dbReference type="Pfam" id="PF03971">
    <property type="entry name" value="IDH"/>
    <property type="match status" value="1"/>
</dbReference>
<feature type="binding site" evidence="11">
    <location>
        <begin position="131"/>
        <end position="138"/>
    </location>
    <ligand>
        <name>substrate</name>
    </ligand>
</feature>
<evidence type="ECO:0000256" key="2">
    <source>
        <dbReference type="ARBA" id="ARBA00022532"/>
    </source>
</evidence>
<protein>
    <recommendedName>
        <fullName evidence="9">Isocitrate dehydrogenase [NADP]</fullName>
        <ecNumber evidence="9">1.1.1.42</ecNumber>
    </recommendedName>
    <alternativeName>
        <fullName evidence="9">Oxalosuccinate decarboxylase</fullName>
    </alternativeName>
</protein>
<gene>
    <name evidence="13" type="ORF">EXM22_17255</name>
</gene>
<dbReference type="GO" id="GO:0006099">
    <property type="term" value="P:tricarboxylic acid cycle"/>
    <property type="evidence" value="ECO:0007669"/>
    <property type="project" value="UniProtKB-KW"/>
</dbReference>
<evidence type="ECO:0000256" key="11">
    <source>
        <dbReference type="PIRSR" id="PIRSR009407-2"/>
    </source>
</evidence>
<dbReference type="PANTHER" id="PTHR36999:SF1">
    <property type="entry name" value="ISOCITRATE DEHYDROGENASE (NADP(+))"/>
    <property type="match status" value="1"/>
</dbReference>
<keyword evidence="3 12" id="KW-0479">Metal-binding</keyword>